<evidence type="ECO:0000256" key="3">
    <source>
        <dbReference type="ARBA" id="ARBA00023012"/>
    </source>
</evidence>
<accession>A0A660KZB9</accession>
<dbReference type="Pfam" id="PF07730">
    <property type="entry name" value="HisKA_3"/>
    <property type="match status" value="1"/>
</dbReference>
<evidence type="ECO:0000256" key="2">
    <source>
        <dbReference type="ARBA" id="ARBA00022777"/>
    </source>
</evidence>
<dbReference type="Proteomes" id="UP000278962">
    <property type="component" value="Unassembled WGS sequence"/>
</dbReference>
<keyword evidence="4" id="KW-0472">Membrane</keyword>
<keyword evidence="4" id="KW-0812">Transmembrane</keyword>
<dbReference type="GO" id="GO:0046983">
    <property type="term" value="F:protein dimerization activity"/>
    <property type="evidence" value="ECO:0007669"/>
    <property type="project" value="InterPro"/>
</dbReference>
<protein>
    <submittedName>
        <fullName evidence="6">Histidine kinase/DNA gyrase B/HSP90-like ATPase</fullName>
    </submittedName>
</protein>
<dbReference type="SMART" id="SM00387">
    <property type="entry name" value="HATPase_c"/>
    <property type="match status" value="1"/>
</dbReference>
<feature type="domain" description="Histidine kinase/HSP90-like ATPase" evidence="5">
    <location>
        <begin position="516"/>
        <end position="612"/>
    </location>
</feature>
<feature type="transmembrane region" description="Helical" evidence="4">
    <location>
        <begin position="54"/>
        <end position="73"/>
    </location>
</feature>
<dbReference type="AlphaFoldDB" id="A0A660KZB9"/>
<dbReference type="EMBL" id="RBIL01000002">
    <property type="protein sequence ID" value="RKQ87037.1"/>
    <property type="molecule type" value="Genomic_DNA"/>
</dbReference>
<evidence type="ECO:0000256" key="1">
    <source>
        <dbReference type="ARBA" id="ARBA00022679"/>
    </source>
</evidence>
<name>A0A660KZB9_9ACTN</name>
<keyword evidence="1" id="KW-0808">Transferase</keyword>
<feature type="transmembrane region" description="Helical" evidence="4">
    <location>
        <begin position="103"/>
        <end position="126"/>
    </location>
</feature>
<evidence type="ECO:0000256" key="4">
    <source>
        <dbReference type="SAM" id="Phobius"/>
    </source>
</evidence>
<feature type="transmembrane region" description="Helical" evidence="4">
    <location>
        <begin position="138"/>
        <end position="159"/>
    </location>
</feature>
<comment type="caution">
    <text evidence="6">The sequence shown here is derived from an EMBL/GenBank/DDBJ whole genome shotgun (WGS) entry which is preliminary data.</text>
</comment>
<dbReference type="Gene3D" id="1.20.5.1930">
    <property type="match status" value="1"/>
</dbReference>
<evidence type="ECO:0000313" key="7">
    <source>
        <dbReference type="Proteomes" id="UP000278962"/>
    </source>
</evidence>
<dbReference type="GO" id="GO:0000155">
    <property type="term" value="F:phosphorelay sensor kinase activity"/>
    <property type="evidence" value="ECO:0007669"/>
    <property type="project" value="InterPro"/>
</dbReference>
<dbReference type="SUPFAM" id="SSF55874">
    <property type="entry name" value="ATPase domain of HSP90 chaperone/DNA topoisomerase II/histidine kinase"/>
    <property type="match status" value="1"/>
</dbReference>
<dbReference type="InterPro" id="IPR050482">
    <property type="entry name" value="Sensor_HK_TwoCompSys"/>
</dbReference>
<gene>
    <name evidence="6" type="ORF">C8N24_5057</name>
</gene>
<dbReference type="CDD" id="cd16917">
    <property type="entry name" value="HATPase_UhpB-NarQ-NarX-like"/>
    <property type="match status" value="1"/>
</dbReference>
<dbReference type="InterPro" id="IPR003594">
    <property type="entry name" value="HATPase_dom"/>
</dbReference>
<keyword evidence="7" id="KW-1185">Reference proteome</keyword>
<dbReference type="Gene3D" id="3.30.565.10">
    <property type="entry name" value="Histidine kinase-like ATPase, C-terminal domain"/>
    <property type="match status" value="1"/>
</dbReference>
<evidence type="ECO:0000259" key="5">
    <source>
        <dbReference type="SMART" id="SM00387"/>
    </source>
</evidence>
<dbReference type="InterPro" id="IPR036890">
    <property type="entry name" value="HATPase_C_sf"/>
</dbReference>
<sequence length="612" mass="64733">MTSHAVDSTASRPTPSPAARRLTSALALVGACVCALAVSFVVQAAPADQRVARGVTELLVVGVPIVAGLYALGSPHTVRSGAMLLSMGFAWSLTALAESDESLPYSIGRVAAWLVFPGLILLMLTFPSGVLDRGRDRALLYALCGVLTLLFLASALFVVEFPSSTPWATCTDDCPANAFMVVDREPAIVGRFLTPARELLSVLLLSGVLVSILLRWRAATPLQRRTIWPVVIASSLSVVLLAAFFVARRRGEDASTVETLGLLWGLCIPAISAAFLAGLLRRRLLLGQVLADLAGHLSSGLDVRRVRDGLASALRDPSLEVLVADGPVHWRDSDGRVGSLPAAGSGRAVTIVGAQTAPAVALVHDTGLEADQELLGAVGSLVLGTVRHHAVAMSLAGALQQLAQSRRRIAEAADHERARIERDLHDGAQQRLMALRIRLSLAEELLTTDPKTGIGAVHELGDEVERTLDEIRALAHGVYPAVLNDRGLADALRSVAADAPLPVHVQLRRLTRHSRQVETAIYFTCVEALQNAVKHAHGASGVWIAVTQDAVLSFEIRDDGAGFTPPPETGGNVPGHIGLRNMRDRLEAVGGSLVVESAPGHGTRISGRLPLD</sequence>
<reference evidence="6 7" key="1">
    <citation type="submission" date="2018-10" db="EMBL/GenBank/DDBJ databases">
        <title>Genomic Encyclopedia of Archaeal and Bacterial Type Strains, Phase II (KMG-II): from individual species to whole genera.</title>
        <authorList>
            <person name="Goeker M."/>
        </authorList>
    </citation>
    <scope>NUCLEOTIDE SEQUENCE [LARGE SCALE GENOMIC DNA]</scope>
    <source>
        <strain evidence="6 7">DSM 14954</strain>
    </source>
</reference>
<feature type="transmembrane region" description="Helical" evidence="4">
    <location>
        <begin position="259"/>
        <end position="280"/>
    </location>
</feature>
<keyword evidence="4" id="KW-1133">Transmembrane helix</keyword>
<proteinExistence type="predicted"/>
<keyword evidence="2 6" id="KW-0418">Kinase</keyword>
<evidence type="ECO:0000313" key="6">
    <source>
        <dbReference type="EMBL" id="RKQ87037.1"/>
    </source>
</evidence>
<organism evidence="6 7">
    <name type="scientific">Solirubrobacter pauli</name>
    <dbReference type="NCBI Taxonomy" id="166793"/>
    <lineage>
        <taxon>Bacteria</taxon>
        <taxon>Bacillati</taxon>
        <taxon>Actinomycetota</taxon>
        <taxon>Thermoleophilia</taxon>
        <taxon>Solirubrobacterales</taxon>
        <taxon>Solirubrobacteraceae</taxon>
        <taxon>Solirubrobacter</taxon>
    </lineage>
</organism>
<dbReference type="Pfam" id="PF02518">
    <property type="entry name" value="HATPase_c"/>
    <property type="match status" value="1"/>
</dbReference>
<keyword evidence="3" id="KW-0902">Two-component regulatory system</keyword>
<dbReference type="GO" id="GO:0016020">
    <property type="term" value="C:membrane"/>
    <property type="evidence" value="ECO:0007669"/>
    <property type="project" value="InterPro"/>
</dbReference>
<feature type="transmembrane region" description="Helical" evidence="4">
    <location>
        <begin position="228"/>
        <end position="247"/>
    </location>
</feature>
<dbReference type="PANTHER" id="PTHR24421">
    <property type="entry name" value="NITRATE/NITRITE SENSOR PROTEIN NARX-RELATED"/>
    <property type="match status" value="1"/>
</dbReference>
<dbReference type="InterPro" id="IPR011712">
    <property type="entry name" value="Sig_transdc_His_kin_sub3_dim/P"/>
</dbReference>